<evidence type="ECO:0000313" key="1">
    <source>
        <dbReference type="EMBL" id="EMA59137.1"/>
    </source>
</evidence>
<name>M0NMH2_9EURY</name>
<dbReference type="AlphaFoldDB" id="M0NMH2"/>
<organism evidence="1 2">
    <name type="scientific">Halorubrum lipolyticum DSM 21995</name>
    <dbReference type="NCBI Taxonomy" id="1227482"/>
    <lineage>
        <taxon>Archaea</taxon>
        <taxon>Methanobacteriati</taxon>
        <taxon>Methanobacteriota</taxon>
        <taxon>Stenosarchaea group</taxon>
        <taxon>Halobacteria</taxon>
        <taxon>Halobacteriales</taxon>
        <taxon>Haloferacaceae</taxon>
        <taxon>Halorubrum</taxon>
    </lineage>
</organism>
<comment type="caution">
    <text evidence="1">The sequence shown here is derived from an EMBL/GenBank/DDBJ whole genome shotgun (WGS) entry which is preliminary data.</text>
</comment>
<keyword evidence="2" id="KW-1185">Reference proteome</keyword>
<sequence length="86" mass="10264">MTAPAFVWTHDDPRNTRREISSVDGIQFDVPDHLFHRINGFEGQSTRFRVVRSFEMLSELRLVERVRKYWARPLGRVKLEDEADEF</sequence>
<reference evidence="1 2" key="1">
    <citation type="journal article" date="2014" name="PLoS Genet.">
        <title>Phylogenetically driven sequencing of extremely halophilic archaea reveals strategies for static and dynamic osmo-response.</title>
        <authorList>
            <person name="Becker E.A."/>
            <person name="Seitzer P.M."/>
            <person name="Tritt A."/>
            <person name="Larsen D."/>
            <person name="Krusor M."/>
            <person name="Yao A.I."/>
            <person name="Wu D."/>
            <person name="Madern D."/>
            <person name="Eisen J.A."/>
            <person name="Darling A.E."/>
            <person name="Facciotti M.T."/>
        </authorList>
    </citation>
    <scope>NUCLEOTIDE SEQUENCE [LARGE SCALE GENOMIC DNA]</scope>
    <source>
        <strain evidence="1 2">DSM 21995</strain>
    </source>
</reference>
<proteinExistence type="predicted"/>
<dbReference type="Proteomes" id="UP000011650">
    <property type="component" value="Unassembled WGS sequence"/>
</dbReference>
<dbReference type="EMBL" id="AOJG01000030">
    <property type="protein sequence ID" value="EMA59137.1"/>
    <property type="molecule type" value="Genomic_DNA"/>
</dbReference>
<accession>M0NMH2</accession>
<gene>
    <name evidence="1" type="ORF">C469_10921</name>
</gene>
<dbReference type="STRING" id="1227482.C469_10921"/>
<evidence type="ECO:0000313" key="2">
    <source>
        <dbReference type="Proteomes" id="UP000011650"/>
    </source>
</evidence>
<protein>
    <submittedName>
        <fullName evidence="1">Uncharacterized protein</fullName>
    </submittedName>
</protein>